<dbReference type="SUPFAM" id="SSF53822">
    <property type="entry name" value="Periplasmic binding protein-like I"/>
    <property type="match status" value="1"/>
</dbReference>
<dbReference type="InterPro" id="IPR028082">
    <property type="entry name" value="Peripla_BP_I"/>
</dbReference>
<dbReference type="PANTHER" id="PTHR30483">
    <property type="entry name" value="LEUCINE-SPECIFIC-BINDING PROTEIN"/>
    <property type="match status" value="1"/>
</dbReference>
<evidence type="ECO:0000259" key="5">
    <source>
        <dbReference type="Pfam" id="PF13458"/>
    </source>
</evidence>
<feature type="compositionally biased region" description="Low complexity" evidence="4">
    <location>
        <begin position="66"/>
        <end position="75"/>
    </location>
</feature>
<feature type="region of interest" description="Disordered" evidence="4">
    <location>
        <begin position="415"/>
        <end position="435"/>
    </location>
</feature>
<dbReference type="InterPro" id="IPR051010">
    <property type="entry name" value="BCAA_transport"/>
</dbReference>
<feature type="domain" description="Leucine-binding protein" evidence="5">
    <location>
        <begin position="86"/>
        <end position="411"/>
    </location>
</feature>
<gene>
    <name evidence="6" type="ORF">IHQ68_18215</name>
</gene>
<reference evidence="6" key="1">
    <citation type="submission" date="2020-10" db="EMBL/GenBank/DDBJ databases">
        <authorList>
            <person name="Abbas A."/>
            <person name="Razzaq R."/>
            <person name="Waqas M."/>
            <person name="Abbas N."/>
            <person name="Nielsen T.K."/>
            <person name="Hansen L.H."/>
            <person name="Hussain S."/>
            <person name="Shahid M."/>
        </authorList>
    </citation>
    <scope>NUCLEOTIDE SEQUENCE</scope>
    <source>
        <strain evidence="6">S14</strain>
    </source>
</reference>
<protein>
    <submittedName>
        <fullName evidence="6">Penicillin-binding protein activator</fullName>
    </submittedName>
</protein>
<feature type="region of interest" description="Disordered" evidence="4">
    <location>
        <begin position="49"/>
        <end position="75"/>
    </location>
</feature>
<comment type="similarity">
    <text evidence="1">Belongs to the leucine-binding protein family.</text>
</comment>
<accession>A0ABU1DKD8</accession>
<dbReference type="EMBL" id="JADBEO010000057">
    <property type="protein sequence ID" value="MDR4308559.1"/>
    <property type="molecule type" value="Genomic_DNA"/>
</dbReference>
<dbReference type="PANTHER" id="PTHR30483:SF6">
    <property type="entry name" value="PERIPLASMIC BINDING PROTEIN OF ABC TRANSPORTER FOR NATURAL AMINO ACIDS"/>
    <property type="match status" value="1"/>
</dbReference>
<dbReference type="Proteomes" id="UP001181622">
    <property type="component" value="Unassembled WGS sequence"/>
</dbReference>
<organism evidence="6 7">
    <name type="scientific">Chelatococcus sambhunathii</name>
    <dbReference type="NCBI Taxonomy" id="363953"/>
    <lineage>
        <taxon>Bacteria</taxon>
        <taxon>Pseudomonadati</taxon>
        <taxon>Pseudomonadota</taxon>
        <taxon>Alphaproteobacteria</taxon>
        <taxon>Hyphomicrobiales</taxon>
        <taxon>Chelatococcaceae</taxon>
        <taxon>Chelatococcus</taxon>
    </lineage>
</organism>
<sequence>MKRTFGGASGRQAVATMSFRWRTVRTCLLAAATLAGLAACSSDDQNRAALDPAPQAAPTPRVDSQPLGALPGGSPAPSATIGAGAVKVALILPESSSGNARAAAASMKNAAELALSEFNTSDIQLVVKDDGGTAQGARAAAQSAADEGAKLVLGPLFAHSVASAAQVAKQRNLPVLAFSTDQSVASPGVYLLSFMPESDADRIVSYAVAQGKRSFAALIPETGYGSVVEGAFQQAVAKAGGRVVGLEHYGLDKAKMADAVSRISTALPQADALLIPDTVDDVQQLVGLLAANGVNLKRLQLLGTGLWDDPAAGRDASLSGAWYAAPDQSGYKAFAERYRAKYGADPVRTASLAYDATALAASLVKAKGPDGLTSAAFTDPSGFAGVDGSFRFESGGGNQRALAVYKVQAGGATMLSPPPKSFEGQTAQAAPQQAN</sequence>
<dbReference type="CDD" id="cd06339">
    <property type="entry name" value="PBP1_YraM_LppC_lipoprotein-like"/>
    <property type="match status" value="1"/>
</dbReference>
<keyword evidence="2" id="KW-0732">Signal</keyword>
<evidence type="ECO:0000256" key="2">
    <source>
        <dbReference type="ARBA" id="ARBA00022729"/>
    </source>
</evidence>
<dbReference type="Pfam" id="PF13458">
    <property type="entry name" value="Peripla_BP_6"/>
    <property type="match status" value="1"/>
</dbReference>
<keyword evidence="3" id="KW-0813">Transport</keyword>
<evidence type="ECO:0000256" key="1">
    <source>
        <dbReference type="ARBA" id="ARBA00010062"/>
    </source>
</evidence>
<keyword evidence="3" id="KW-0029">Amino-acid transport</keyword>
<proteinExistence type="inferred from homology"/>
<comment type="caution">
    <text evidence="6">The sequence shown here is derived from an EMBL/GenBank/DDBJ whole genome shotgun (WGS) entry which is preliminary data.</text>
</comment>
<evidence type="ECO:0000313" key="7">
    <source>
        <dbReference type="Proteomes" id="UP001181622"/>
    </source>
</evidence>
<keyword evidence="7" id="KW-1185">Reference proteome</keyword>
<evidence type="ECO:0000256" key="3">
    <source>
        <dbReference type="ARBA" id="ARBA00022970"/>
    </source>
</evidence>
<dbReference type="Gene3D" id="3.40.50.2300">
    <property type="match status" value="2"/>
</dbReference>
<feature type="compositionally biased region" description="Polar residues" evidence="4">
    <location>
        <begin position="423"/>
        <end position="435"/>
    </location>
</feature>
<name>A0ABU1DKD8_9HYPH</name>
<dbReference type="InterPro" id="IPR028081">
    <property type="entry name" value="Leu-bd"/>
</dbReference>
<evidence type="ECO:0000313" key="6">
    <source>
        <dbReference type="EMBL" id="MDR4308559.1"/>
    </source>
</evidence>
<evidence type="ECO:0000256" key="4">
    <source>
        <dbReference type="SAM" id="MobiDB-lite"/>
    </source>
</evidence>